<protein>
    <submittedName>
        <fullName evidence="7">H-NS histone family protein</fullName>
    </submittedName>
</protein>
<dbReference type="EMBL" id="JAYXHS010000003">
    <property type="protein sequence ID" value="MEC5387312.1"/>
    <property type="molecule type" value="Genomic_DNA"/>
</dbReference>
<name>A0ABU6K6N5_9RHOO</name>
<evidence type="ECO:0000256" key="3">
    <source>
        <dbReference type="ARBA" id="ARBA00022490"/>
    </source>
</evidence>
<dbReference type="PANTHER" id="PTHR38097">
    <property type="match status" value="1"/>
</dbReference>
<dbReference type="SMART" id="SM00528">
    <property type="entry name" value="HNS"/>
    <property type="match status" value="1"/>
</dbReference>
<keyword evidence="4" id="KW-0238">DNA-binding</keyword>
<comment type="caution">
    <text evidence="7">The sequence shown here is derived from an EMBL/GenBank/DDBJ whole genome shotgun (WGS) entry which is preliminary data.</text>
</comment>
<sequence length="114" mass="12701">MTKTYAQLQKQITALTREAEALKRKEAAEVVARIKQAIEAYGLTASDLGLSAKRGPKPKLDQDSTKKATTKTKKKRSQIKYRDGTDNTWVGRGPRPQWLRDALAQGKALEDFAV</sequence>
<dbReference type="RefSeq" id="WP_327600287.1">
    <property type="nucleotide sequence ID" value="NZ_JAYXHS010000003.1"/>
</dbReference>
<gene>
    <name evidence="7" type="ORF">VVD49_16400</name>
</gene>
<dbReference type="InterPro" id="IPR027444">
    <property type="entry name" value="H-NS_C_dom"/>
</dbReference>
<evidence type="ECO:0000256" key="4">
    <source>
        <dbReference type="ARBA" id="ARBA00023125"/>
    </source>
</evidence>
<evidence type="ECO:0000256" key="5">
    <source>
        <dbReference type="SAM" id="MobiDB-lite"/>
    </source>
</evidence>
<dbReference type="InterPro" id="IPR037150">
    <property type="entry name" value="H-NS_C_dom_sf"/>
</dbReference>
<feature type="region of interest" description="Disordered" evidence="5">
    <location>
        <begin position="51"/>
        <end position="95"/>
    </location>
</feature>
<dbReference type="PANTHER" id="PTHR38097:SF2">
    <property type="entry name" value="DNA-BINDING PROTEIN STPA"/>
    <property type="match status" value="1"/>
</dbReference>
<feature type="compositionally biased region" description="Basic residues" evidence="5">
    <location>
        <begin position="68"/>
        <end position="79"/>
    </location>
</feature>
<dbReference type="Gene3D" id="4.10.430.10">
    <property type="entry name" value="Histone-like protein H-NS, C-terminal domain"/>
    <property type="match status" value="1"/>
</dbReference>
<comment type="similarity">
    <text evidence="2">Belongs to the histone-like protein H-NS family.</text>
</comment>
<proteinExistence type="inferred from homology"/>
<keyword evidence="8" id="KW-1185">Reference proteome</keyword>
<comment type="subcellular location">
    <subcellularLocation>
        <location evidence="1">Cytoplasm</location>
        <location evidence="1">Nucleoid</location>
    </subcellularLocation>
</comment>
<dbReference type="Pfam" id="PF00816">
    <property type="entry name" value="Histone_HNS"/>
    <property type="match status" value="1"/>
</dbReference>
<organism evidence="7 8">
    <name type="scientific">Uliginosibacterium silvisoli</name>
    <dbReference type="NCBI Taxonomy" id="3114758"/>
    <lineage>
        <taxon>Bacteria</taxon>
        <taxon>Pseudomonadati</taxon>
        <taxon>Pseudomonadota</taxon>
        <taxon>Betaproteobacteria</taxon>
        <taxon>Rhodocyclales</taxon>
        <taxon>Zoogloeaceae</taxon>
        <taxon>Uliginosibacterium</taxon>
    </lineage>
</organism>
<dbReference type="Proteomes" id="UP001331561">
    <property type="component" value="Unassembled WGS sequence"/>
</dbReference>
<evidence type="ECO:0000256" key="2">
    <source>
        <dbReference type="ARBA" id="ARBA00010610"/>
    </source>
</evidence>
<evidence type="ECO:0000313" key="7">
    <source>
        <dbReference type="EMBL" id="MEC5387312.1"/>
    </source>
</evidence>
<evidence type="ECO:0000259" key="6">
    <source>
        <dbReference type="SMART" id="SM00528"/>
    </source>
</evidence>
<dbReference type="SUPFAM" id="SSF81273">
    <property type="entry name" value="H-NS histone-like proteins"/>
    <property type="match status" value="1"/>
</dbReference>
<feature type="domain" description="DNA-binding protein H-NS-like C-terminal" evidence="6">
    <location>
        <begin position="71"/>
        <end position="114"/>
    </location>
</feature>
<evidence type="ECO:0000256" key="1">
    <source>
        <dbReference type="ARBA" id="ARBA00004453"/>
    </source>
</evidence>
<evidence type="ECO:0000313" key="8">
    <source>
        <dbReference type="Proteomes" id="UP001331561"/>
    </source>
</evidence>
<reference evidence="7 8" key="1">
    <citation type="submission" date="2024-01" db="EMBL/GenBank/DDBJ databases">
        <title>Uliginosibacterium soil sp. nov.</title>
        <authorList>
            <person name="Lv Y."/>
        </authorList>
    </citation>
    <scope>NUCLEOTIDE SEQUENCE [LARGE SCALE GENOMIC DNA]</scope>
    <source>
        <strain evidence="7 8">H3</strain>
    </source>
</reference>
<keyword evidence="3" id="KW-0963">Cytoplasm</keyword>
<accession>A0ABU6K6N5</accession>